<reference evidence="2 3" key="1">
    <citation type="submission" date="2018-06" db="EMBL/GenBank/DDBJ databases">
        <title>Complete Genomes of Monosporascus.</title>
        <authorList>
            <person name="Robinson A.J."/>
            <person name="Natvig D.O."/>
        </authorList>
    </citation>
    <scope>NUCLEOTIDE SEQUENCE [LARGE SCALE GENOMIC DNA]</scope>
    <source>
        <strain evidence="2 3">CBS 609.92</strain>
    </source>
</reference>
<dbReference type="Proteomes" id="UP000294003">
    <property type="component" value="Unassembled WGS sequence"/>
</dbReference>
<proteinExistence type="predicted"/>
<organism evidence="2 3">
    <name type="scientific">Monosporascus cannonballus</name>
    <dbReference type="NCBI Taxonomy" id="155416"/>
    <lineage>
        <taxon>Eukaryota</taxon>
        <taxon>Fungi</taxon>
        <taxon>Dikarya</taxon>
        <taxon>Ascomycota</taxon>
        <taxon>Pezizomycotina</taxon>
        <taxon>Sordariomycetes</taxon>
        <taxon>Xylariomycetidae</taxon>
        <taxon>Xylariales</taxon>
        <taxon>Xylariales incertae sedis</taxon>
        <taxon>Monosporascus</taxon>
    </lineage>
</organism>
<accession>A0ABY0GZ68</accession>
<dbReference type="InterPro" id="IPR029062">
    <property type="entry name" value="Class_I_gatase-like"/>
</dbReference>
<dbReference type="Gene3D" id="3.40.50.880">
    <property type="match status" value="1"/>
</dbReference>
<evidence type="ECO:0000259" key="1">
    <source>
        <dbReference type="Pfam" id="PF06283"/>
    </source>
</evidence>
<dbReference type="PANTHER" id="PTHR40469:SF2">
    <property type="entry name" value="GALACTOSE-BINDING DOMAIN-LIKE SUPERFAMILY PROTEIN"/>
    <property type="match status" value="1"/>
</dbReference>
<evidence type="ECO:0000313" key="2">
    <source>
        <dbReference type="EMBL" id="RYO80782.1"/>
    </source>
</evidence>
<feature type="domain" description="ThuA-like" evidence="1">
    <location>
        <begin position="8"/>
        <end position="220"/>
    </location>
</feature>
<keyword evidence="3" id="KW-1185">Reference proteome</keyword>
<gene>
    <name evidence="2" type="ORF">DL762_007474</name>
</gene>
<dbReference type="SUPFAM" id="SSF52317">
    <property type="entry name" value="Class I glutamine amidotransferase-like"/>
    <property type="match status" value="1"/>
</dbReference>
<dbReference type="PANTHER" id="PTHR40469">
    <property type="entry name" value="SECRETED GLYCOSYL HYDROLASE"/>
    <property type="match status" value="1"/>
</dbReference>
<dbReference type="EMBL" id="QJNS01000277">
    <property type="protein sequence ID" value="RYO80782.1"/>
    <property type="molecule type" value="Genomic_DNA"/>
</dbReference>
<dbReference type="Pfam" id="PF06283">
    <property type="entry name" value="ThuA"/>
    <property type="match status" value="1"/>
</dbReference>
<protein>
    <recommendedName>
        <fullName evidence="1">ThuA-like domain-containing protein</fullName>
    </recommendedName>
</protein>
<name>A0ABY0GZ68_9PEZI</name>
<dbReference type="InterPro" id="IPR029010">
    <property type="entry name" value="ThuA-like"/>
</dbReference>
<comment type="caution">
    <text evidence="2">The sequence shown here is derived from an EMBL/GenBank/DDBJ whole genome shotgun (WGS) entry which is preliminary data.</text>
</comment>
<evidence type="ECO:0000313" key="3">
    <source>
        <dbReference type="Proteomes" id="UP000294003"/>
    </source>
</evidence>
<sequence>METESAFKVFVFSKTASYRHESIPAGIKAIKELGESTGAFSVDASEDASLITADNLSQYTVVIFLQTSGNFLTEEQLSGLRSYVRGGEGFVGVHCAATGMPDDPWHGELIGAVFTDHPKPQPGVVTAERPDHVIVNGLPEKWRWFDEWYNFSANPRRKVTVLLSIDETGYDGGNMGYDHPLAWCREFDGGRTFYTSLGHFDEAYDDGKFRSHLLNGILWAAGDI</sequence>